<organism evidence="2 4">
    <name type="scientific">Pandoraea pulmonicola</name>
    <dbReference type="NCBI Taxonomy" id="93221"/>
    <lineage>
        <taxon>Bacteria</taxon>
        <taxon>Pseudomonadati</taxon>
        <taxon>Pseudomonadota</taxon>
        <taxon>Betaproteobacteria</taxon>
        <taxon>Burkholderiales</taxon>
        <taxon>Burkholderiaceae</taxon>
        <taxon>Pandoraea</taxon>
    </lineage>
</organism>
<reference evidence="2 4" key="3">
    <citation type="submission" date="2018-06" db="EMBL/GenBank/DDBJ databases">
        <authorList>
            <consortium name="Pathogen Informatics"/>
            <person name="Doyle S."/>
        </authorList>
    </citation>
    <scope>NUCLEOTIDE SEQUENCE [LARGE SCALE GENOMIC DNA]</scope>
    <source>
        <strain evidence="2 4">NCTC13159</strain>
    </source>
</reference>
<keyword evidence="3" id="KW-1185">Reference proteome</keyword>
<evidence type="ECO:0000313" key="1">
    <source>
        <dbReference type="EMBL" id="AJC20737.1"/>
    </source>
</evidence>
<evidence type="ECO:0000313" key="3">
    <source>
        <dbReference type="Proteomes" id="UP000035086"/>
    </source>
</evidence>
<dbReference type="InterPro" id="IPR011335">
    <property type="entry name" value="Restrct_endonuc-II-like"/>
</dbReference>
<reference evidence="1" key="2">
    <citation type="submission" date="2016-11" db="EMBL/GenBank/DDBJ databases">
        <title>Complete Genome Sequencing of Pandoraea pulmonicola DSM 16583.</title>
        <authorList>
            <person name="Chan K.-G."/>
        </authorList>
    </citation>
    <scope>NUCLEOTIDE SEQUENCE</scope>
    <source>
        <strain evidence="1">DSM 16583</strain>
    </source>
</reference>
<dbReference type="KEGG" id="ppul:RO07_10110"/>
<gene>
    <name evidence="2" type="ORF">NCTC13159_02230</name>
    <name evidence="1" type="ORF">RO07_10110</name>
</gene>
<dbReference type="Proteomes" id="UP000254589">
    <property type="component" value="Unassembled WGS sequence"/>
</dbReference>
<evidence type="ECO:0000313" key="2">
    <source>
        <dbReference type="EMBL" id="SUA90744.1"/>
    </source>
</evidence>
<name>A0AAJ4ZCE5_PANPU</name>
<sequence length="191" mass="21810">MTADRDYIERVRHYGWRDVARLWEAIAHCSTPEWDAGKALEYLVLKGFELSGARVRWPYTVALLGTSNAEQIDGMVYVGNLAAMIECKDYSDRRERVKKNLNFTPIAKLHAQLMRRPPTLIGCMFTSGDYTTAARALVRFVKPATILCWNGADIDVCIRRQDFCGRLLQKYEACLEFGNQFGEESSEETRA</sequence>
<evidence type="ECO:0008006" key="5">
    <source>
        <dbReference type="Google" id="ProtNLM"/>
    </source>
</evidence>
<dbReference type="Proteomes" id="UP000035086">
    <property type="component" value="Chromosome"/>
</dbReference>
<dbReference type="AlphaFoldDB" id="A0AAJ4ZCE5"/>
<dbReference type="SUPFAM" id="SSF52980">
    <property type="entry name" value="Restriction endonuclease-like"/>
    <property type="match status" value="1"/>
</dbReference>
<dbReference type="EMBL" id="CP010310">
    <property type="protein sequence ID" value="AJC20737.1"/>
    <property type="molecule type" value="Genomic_DNA"/>
</dbReference>
<reference evidence="3" key="1">
    <citation type="submission" date="2014-12" db="EMBL/GenBank/DDBJ databases">
        <title>Complete Genome Sequencing of Pandoraea pulmonicola DSM 16583.</title>
        <authorList>
            <person name="Chan K.-G."/>
        </authorList>
    </citation>
    <scope>NUCLEOTIDE SEQUENCE [LARGE SCALE GENOMIC DNA]</scope>
    <source>
        <strain evidence="3">DSM 16583</strain>
    </source>
</reference>
<proteinExistence type="predicted"/>
<accession>A0AAJ4ZCE5</accession>
<dbReference type="RefSeq" id="WP_039407500.1">
    <property type="nucleotide sequence ID" value="NZ_CP010310.2"/>
</dbReference>
<dbReference type="EMBL" id="UGSJ01000001">
    <property type="protein sequence ID" value="SUA90744.1"/>
    <property type="molecule type" value="Genomic_DNA"/>
</dbReference>
<evidence type="ECO:0000313" key="4">
    <source>
        <dbReference type="Proteomes" id="UP000254589"/>
    </source>
</evidence>
<protein>
    <recommendedName>
        <fullName evidence="5">Restriction endonuclease type IV Mrr domain-containing protein</fullName>
    </recommendedName>
</protein>